<dbReference type="SUPFAM" id="SSF110296">
    <property type="entry name" value="Oligoxyloglucan reducing end-specific cellobiohydrolase"/>
    <property type="match status" value="1"/>
</dbReference>
<evidence type="ECO:0000313" key="9">
    <source>
        <dbReference type="Proteomes" id="UP000515125"/>
    </source>
</evidence>
<dbReference type="GO" id="GO:0006892">
    <property type="term" value="P:post-Golgi vesicle-mediated transport"/>
    <property type="evidence" value="ECO:0007669"/>
    <property type="project" value="TreeGrafter"/>
</dbReference>
<dbReference type="GO" id="GO:0016020">
    <property type="term" value="C:membrane"/>
    <property type="evidence" value="ECO:0007669"/>
    <property type="project" value="UniProtKB-SubCell"/>
</dbReference>
<dbReference type="InterPro" id="IPR050310">
    <property type="entry name" value="VPS10-sortilin"/>
</dbReference>
<evidence type="ECO:0000256" key="1">
    <source>
        <dbReference type="ARBA" id="ARBA00004370"/>
    </source>
</evidence>
<evidence type="ECO:0000256" key="7">
    <source>
        <dbReference type="SAM" id="SignalP"/>
    </source>
</evidence>
<comment type="subcellular location">
    <subcellularLocation>
        <location evidence="1">Membrane</location>
    </subcellularLocation>
</comment>
<keyword evidence="7" id="KW-0732">Signal</keyword>
<evidence type="ECO:0000256" key="4">
    <source>
        <dbReference type="ARBA" id="ARBA00023180"/>
    </source>
</evidence>
<dbReference type="Proteomes" id="UP000515125">
    <property type="component" value="Unplaced"/>
</dbReference>
<dbReference type="RefSeq" id="XP_026191994.1">
    <property type="nucleotide sequence ID" value="XM_026336209.1"/>
</dbReference>
<feature type="transmembrane region" description="Helical" evidence="6">
    <location>
        <begin position="754"/>
        <end position="773"/>
    </location>
</feature>
<feature type="compositionally biased region" description="Polar residues" evidence="5">
    <location>
        <begin position="891"/>
        <end position="909"/>
    </location>
</feature>
<keyword evidence="6" id="KW-1133">Transmembrane helix</keyword>
<dbReference type="SMART" id="SM00602">
    <property type="entry name" value="VPS10"/>
    <property type="match status" value="1"/>
</dbReference>
<feature type="region of interest" description="Disordered" evidence="5">
    <location>
        <begin position="865"/>
        <end position="909"/>
    </location>
</feature>
<protein>
    <submittedName>
        <fullName evidence="10">Vacuolar protein sorting/targeting protein 10</fullName>
    </submittedName>
</protein>
<evidence type="ECO:0000256" key="5">
    <source>
        <dbReference type="SAM" id="MobiDB-lite"/>
    </source>
</evidence>
<keyword evidence="9" id="KW-1185">Reference proteome</keyword>
<sequence length="931" mass="101898">MRCSATALVGGLLVLVICASTFVGSPASAAVTNKKVSVSEVSFDSHIEDIQWCGADHRTILLKTRKGRLYRSKDGGKSWMEITDLLKAEEEGSAVVVDSIMISPVNKNIVVVVGAHRNHFVSEDAGVSFRRIKYTSTIHNFHFHPTRSTYALVSTWTDPCYSKTTGRRGEECNHQLYYTTDLGKTFKLVGEYVVQFSWGDKNIGVQDNIYFTQHRGKSGDQPRYGGWSKNVDLMVTKDFGRTVNRLVYRGNRFLLSNGYFFVAKVKDAVKQTVNLLVSTDGGSTFAAAKLPVEIEEKSYTILDTSEGAIMLHVNHGGDGGKDTGNVYISDAKGVRFALSLPNNIRAGTGECEFDKVLSMEGVYIANFRDNVDAGGVAEAAEQEQMQQEGEAEGLQTEVEKKHERVSNRARKEEVTRTAITFDKGGVWSYVKAPKVDSRGQKIDCPPDRCWLHLNGITKFDEFAPYYSVENATGIVMATGNVGSYLRSEKDEVNTYLSRDGGLTWIEAHKGAFIYEMGDHGGLIVMADDTRKTNQVVFSWNEGQSWYDFELGSSPLFVDNIVIEPNSSSVEFLLYGKRENDSAGVLFHLDFAALNQQKCKGIWAADSVSSDYETWSPSDGRSGEKCILGKHITYTRRKQTSECFNGRDFERPRSVQVCPCTIEDYECEYGFERSVGSVHCLPTDAAAAAASTAAGLNQFADAEDAAAAAACTSSAFFYTAAYRKVPGDVCEGGWAPEKVAVPCPPHSPVSRGGKLVLLLISLIVLLMCIFNYLARTGRLKAFFRNAGFDTFANVSYAIIGSSPVGWADEGDGDRCKRRGQGEEMGGRMRGTAKYEPELNFIDAEQDENEDDAPRLMSYTNGLPRTGAHGSTCGSRFSPKGATGGEDFELGGPTSSTSSVTQRPISPQTATTVPVSISHKCNSCLLCDSVYPS</sequence>
<gene>
    <name evidence="10" type="primary">LOC34618338</name>
</gene>
<keyword evidence="6" id="KW-0812">Transmembrane</keyword>
<evidence type="ECO:0000256" key="3">
    <source>
        <dbReference type="ARBA" id="ARBA00023136"/>
    </source>
</evidence>
<feature type="signal peptide" evidence="7">
    <location>
        <begin position="1"/>
        <end position="19"/>
    </location>
</feature>
<proteinExistence type="predicted"/>
<feature type="compositionally biased region" description="Basic and acidic residues" evidence="5">
    <location>
        <begin position="397"/>
        <end position="409"/>
    </location>
</feature>
<evidence type="ECO:0000256" key="2">
    <source>
        <dbReference type="ARBA" id="ARBA00022737"/>
    </source>
</evidence>
<reference evidence="10" key="1">
    <citation type="submission" date="2025-08" db="UniProtKB">
        <authorList>
            <consortium name="RefSeq"/>
        </authorList>
    </citation>
    <scope>IDENTIFICATION</scope>
</reference>
<dbReference type="Pfam" id="PF15901">
    <property type="entry name" value="Sortilin_C"/>
    <property type="match status" value="1"/>
</dbReference>
<keyword evidence="2" id="KW-0677">Repeat</keyword>
<keyword evidence="4" id="KW-0325">Glycoprotein</keyword>
<dbReference type="InterPro" id="IPR031777">
    <property type="entry name" value="Sortilin_C"/>
</dbReference>
<dbReference type="Gene3D" id="2.10.70.80">
    <property type="match status" value="1"/>
</dbReference>
<dbReference type="Gene3D" id="2.130.10.10">
    <property type="entry name" value="YVTN repeat-like/Quinoprotein amine dehydrogenase"/>
    <property type="match status" value="1"/>
</dbReference>
<dbReference type="OrthoDB" id="354238at2759"/>
<evidence type="ECO:0000313" key="10">
    <source>
        <dbReference type="RefSeq" id="XP_026191994.1"/>
    </source>
</evidence>
<dbReference type="Gene3D" id="3.30.60.270">
    <property type="match status" value="1"/>
</dbReference>
<feature type="region of interest" description="Disordered" evidence="5">
    <location>
        <begin position="386"/>
        <end position="409"/>
    </location>
</feature>
<accession>A0A6P6RWW3</accession>
<dbReference type="GO" id="GO:0005794">
    <property type="term" value="C:Golgi apparatus"/>
    <property type="evidence" value="ECO:0007669"/>
    <property type="project" value="TreeGrafter"/>
</dbReference>
<feature type="chain" id="PRO_5027731936" evidence="7">
    <location>
        <begin position="20"/>
        <end position="931"/>
    </location>
</feature>
<keyword evidence="3 6" id="KW-0472">Membrane</keyword>
<dbReference type="PANTHER" id="PTHR12106">
    <property type="entry name" value="SORTILIN RELATED"/>
    <property type="match status" value="1"/>
</dbReference>
<evidence type="ECO:0000256" key="6">
    <source>
        <dbReference type="SAM" id="Phobius"/>
    </source>
</evidence>
<dbReference type="InterPro" id="IPR031778">
    <property type="entry name" value="Sortilin_N"/>
</dbReference>
<name>A0A6P6RWW3_9EIME</name>
<dbReference type="GeneID" id="34618338"/>
<dbReference type="Pfam" id="PF15902">
    <property type="entry name" value="Sortilin-Vps10"/>
    <property type="match status" value="1"/>
</dbReference>
<dbReference type="InterPro" id="IPR006581">
    <property type="entry name" value="VPS10"/>
</dbReference>
<dbReference type="AlphaFoldDB" id="A0A6P6RWW3"/>
<evidence type="ECO:0000259" key="8">
    <source>
        <dbReference type="SMART" id="SM00602"/>
    </source>
</evidence>
<organism evidence="9 10">
    <name type="scientific">Cyclospora cayetanensis</name>
    <dbReference type="NCBI Taxonomy" id="88456"/>
    <lineage>
        <taxon>Eukaryota</taxon>
        <taxon>Sar</taxon>
        <taxon>Alveolata</taxon>
        <taxon>Apicomplexa</taxon>
        <taxon>Conoidasida</taxon>
        <taxon>Coccidia</taxon>
        <taxon>Eucoccidiorida</taxon>
        <taxon>Eimeriorina</taxon>
        <taxon>Eimeriidae</taxon>
        <taxon>Cyclospora</taxon>
    </lineage>
</organism>
<dbReference type="PANTHER" id="PTHR12106:SF27">
    <property type="entry name" value="SORTILIN-RELATED RECEPTOR"/>
    <property type="match status" value="1"/>
</dbReference>
<dbReference type="InterPro" id="IPR015943">
    <property type="entry name" value="WD40/YVTN_repeat-like_dom_sf"/>
</dbReference>
<feature type="domain" description="VPS10" evidence="8">
    <location>
        <begin position="58"/>
        <end position="747"/>
    </location>
</feature>